<reference evidence="2 3" key="1">
    <citation type="journal article" date="2022" name="Int. J. Syst. Evol. Microbiol.">
        <title>&lt;i&gt;Sideroxyarcus emersonii&lt;/i&gt; gen. nov. sp. nov., a neutrophilic, microaerobic iron- and thiosulfate-oxidizing bacterium isolated from iron-rich wetland sediment.</title>
        <authorList>
            <person name="Kato S."/>
            <person name="Itoh T."/>
            <person name="Iino T."/>
            <person name="Ohkuma M."/>
        </authorList>
    </citation>
    <scope>NUCLEOTIDE SEQUENCE [LARGE SCALE GENOMIC DNA]</scope>
    <source>
        <strain evidence="2 3">MIZ01</strain>
    </source>
</reference>
<keyword evidence="3" id="KW-1185">Reference proteome</keyword>
<dbReference type="Proteomes" id="UP001320326">
    <property type="component" value="Chromosome"/>
</dbReference>
<feature type="transmembrane region" description="Helical" evidence="1">
    <location>
        <begin position="82"/>
        <end position="100"/>
    </location>
</feature>
<protein>
    <submittedName>
        <fullName evidence="2">Uncharacterized protein</fullName>
    </submittedName>
</protein>
<dbReference type="AlphaFoldDB" id="A0AAN1XBR6"/>
<feature type="transmembrane region" description="Helical" evidence="1">
    <location>
        <begin position="20"/>
        <end position="39"/>
    </location>
</feature>
<accession>A0AAN1XBR6</accession>
<gene>
    <name evidence="2" type="ORF">MIZ01_2376</name>
</gene>
<feature type="transmembrane region" description="Helical" evidence="1">
    <location>
        <begin position="120"/>
        <end position="147"/>
    </location>
</feature>
<feature type="transmembrane region" description="Helical" evidence="1">
    <location>
        <begin position="190"/>
        <end position="209"/>
    </location>
</feature>
<sequence>MREVPRLSPIVESLLLRSFVIFLMVGGLAGLVVGVLLIFSPHRISAIGIVLNRWISTRHINQALDRTVTLDPWFYRHHRTSAGLILLAAGYILYAFTVGLDRHSAVIEFARRFNLPAGLASGLLDGLVLATLLGALLAIFVSLFLLLRPSLLRDFEQASNRWISLRKALKPMEIRRTGLDEYVLKHARQAGILLMIGSLYVLALLATWIGH</sequence>
<evidence type="ECO:0000313" key="3">
    <source>
        <dbReference type="Proteomes" id="UP001320326"/>
    </source>
</evidence>
<name>A0AAN1XBR6_9PROT</name>
<dbReference type="KEGG" id="seme:MIZ01_2376"/>
<keyword evidence="1" id="KW-0472">Membrane</keyword>
<evidence type="ECO:0000313" key="2">
    <source>
        <dbReference type="EMBL" id="BCK88571.1"/>
    </source>
</evidence>
<evidence type="ECO:0000256" key="1">
    <source>
        <dbReference type="SAM" id="Phobius"/>
    </source>
</evidence>
<organism evidence="2 3">
    <name type="scientific">Sideroxyarcus emersonii</name>
    <dbReference type="NCBI Taxonomy" id="2764705"/>
    <lineage>
        <taxon>Bacteria</taxon>
        <taxon>Pseudomonadati</taxon>
        <taxon>Pseudomonadota</taxon>
        <taxon>Betaproteobacteria</taxon>
        <taxon>Nitrosomonadales</taxon>
        <taxon>Gallionellaceae</taxon>
        <taxon>Sideroxyarcus</taxon>
    </lineage>
</organism>
<dbReference type="EMBL" id="AP023423">
    <property type="protein sequence ID" value="BCK88571.1"/>
    <property type="molecule type" value="Genomic_DNA"/>
</dbReference>
<keyword evidence="1" id="KW-1133">Transmembrane helix</keyword>
<keyword evidence="1" id="KW-0812">Transmembrane</keyword>
<proteinExistence type="predicted"/>